<accession>A0A8H9TGA3</accession>
<comment type="caution">
    <text evidence="1">The sequence shown here is derived from an EMBL/GenBank/DDBJ whole genome shotgun (WGS) entry which is preliminary data.</text>
</comment>
<sequence length="123" mass="13994">MNQNTQLTPFFVKVSARSGEVASRIVSQVILAPDADLAQDFAIFSLATDQSSLEWGEIDGAYEMGWEWAHEYYGAQEMTQEQLEVVSEFLKPITFNLEELIRDGGDWLEHNEEYKPNTSESQV</sequence>
<organism evidence="1">
    <name type="scientific">Vibrio vulnificus</name>
    <dbReference type="NCBI Taxonomy" id="672"/>
    <lineage>
        <taxon>Bacteria</taxon>
        <taxon>Pseudomonadati</taxon>
        <taxon>Pseudomonadota</taxon>
        <taxon>Gammaproteobacteria</taxon>
        <taxon>Vibrionales</taxon>
        <taxon>Vibrionaceae</taxon>
        <taxon>Vibrio</taxon>
    </lineage>
</organism>
<proteinExistence type="predicted"/>
<reference evidence="1" key="1">
    <citation type="journal article" date="2018" name="Genome Biol.">
        <title>SKESA: strategic k-mer extension for scrupulous assemblies.</title>
        <authorList>
            <person name="Souvorov A."/>
            <person name="Agarwala R."/>
            <person name="Lipman D.J."/>
        </authorList>
    </citation>
    <scope>NUCLEOTIDE SEQUENCE</scope>
    <source>
        <strain evidence="1">BCW_3452</strain>
    </source>
</reference>
<dbReference type="EMBL" id="DACRBY010000020">
    <property type="protein sequence ID" value="HAS8541253.1"/>
    <property type="molecule type" value="Genomic_DNA"/>
</dbReference>
<protein>
    <submittedName>
        <fullName evidence="1">Uncharacterized protein</fullName>
    </submittedName>
</protein>
<dbReference type="Proteomes" id="UP000863257">
    <property type="component" value="Unassembled WGS sequence"/>
</dbReference>
<gene>
    <name evidence="1" type="ORF">I7730_15835</name>
</gene>
<reference evidence="1" key="2">
    <citation type="submission" date="2019-01" db="EMBL/GenBank/DDBJ databases">
        <authorList>
            <consortium name="NCBI Pathogen Detection Project"/>
        </authorList>
    </citation>
    <scope>NUCLEOTIDE SEQUENCE</scope>
    <source>
        <strain evidence="1">BCW_3452</strain>
    </source>
</reference>
<evidence type="ECO:0000313" key="1">
    <source>
        <dbReference type="EMBL" id="HAS8541253.1"/>
    </source>
</evidence>
<dbReference type="AlphaFoldDB" id="A0A8H9TGA3"/>
<name>A0A8H9TGA3_VIBVL</name>